<name>M2BSK2_TREDN</name>
<evidence type="ECO:0000256" key="2">
    <source>
        <dbReference type="ARBA" id="ARBA00022475"/>
    </source>
</evidence>
<accession>M2BSK2</accession>
<dbReference type="Gene3D" id="3.30.450.20">
    <property type="entry name" value="PAS domain"/>
    <property type="match status" value="1"/>
</dbReference>
<dbReference type="SMART" id="SM00283">
    <property type="entry name" value="MA"/>
    <property type="match status" value="1"/>
</dbReference>
<feature type="transmembrane region" description="Helical" evidence="9">
    <location>
        <begin position="292"/>
        <end position="310"/>
    </location>
</feature>
<keyword evidence="8" id="KW-0807">Transducer</keyword>
<protein>
    <recommendedName>
        <fullName evidence="14">Methyl-accepting chemotaxis protein</fullName>
    </recommendedName>
</protein>
<dbReference type="Pfam" id="PF00672">
    <property type="entry name" value="HAMP"/>
    <property type="match status" value="1"/>
</dbReference>
<dbReference type="Gene3D" id="6.10.340.10">
    <property type="match status" value="1"/>
</dbReference>
<comment type="subcellular location">
    <subcellularLocation>
        <location evidence="1">Cell membrane</location>
        <topology evidence="1">Multi-pass membrane protein</topology>
    </subcellularLocation>
</comment>
<dbReference type="GO" id="GO:0004888">
    <property type="term" value="F:transmembrane signaling receptor activity"/>
    <property type="evidence" value="ECO:0007669"/>
    <property type="project" value="InterPro"/>
</dbReference>
<dbReference type="PATRIC" id="fig|999437.3.peg.1449"/>
<dbReference type="PROSITE" id="PS50885">
    <property type="entry name" value="HAMP"/>
    <property type="match status" value="1"/>
</dbReference>
<keyword evidence="5 9" id="KW-1133">Transmembrane helix</keyword>
<proteinExistence type="inferred from homology"/>
<evidence type="ECO:0000313" key="13">
    <source>
        <dbReference type="Proteomes" id="UP000016183"/>
    </source>
</evidence>
<keyword evidence="4 9" id="KW-0812">Transmembrane</keyword>
<gene>
    <name evidence="12" type="ORF">HMPREF9733_01410</name>
</gene>
<dbReference type="HOGENOM" id="CLU_000445_107_19_12"/>
<evidence type="ECO:0000256" key="1">
    <source>
        <dbReference type="ARBA" id="ARBA00004651"/>
    </source>
</evidence>
<dbReference type="CDD" id="cd06225">
    <property type="entry name" value="HAMP"/>
    <property type="match status" value="1"/>
</dbReference>
<dbReference type="SUPFAM" id="SSF58104">
    <property type="entry name" value="Methyl-accepting chemotaxis protein (MCP) signaling domain"/>
    <property type="match status" value="1"/>
</dbReference>
<evidence type="ECO:0008006" key="14">
    <source>
        <dbReference type="Google" id="ProtNLM"/>
    </source>
</evidence>
<keyword evidence="3" id="KW-0145">Chemotaxis</keyword>
<evidence type="ECO:0000256" key="3">
    <source>
        <dbReference type="ARBA" id="ARBA00022500"/>
    </source>
</evidence>
<dbReference type="GO" id="GO:0007165">
    <property type="term" value="P:signal transduction"/>
    <property type="evidence" value="ECO:0007669"/>
    <property type="project" value="UniProtKB-KW"/>
</dbReference>
<dbReference type="GO" id="GO:0005886">
    <property type="term" value="C:plasma membrane"/>
    <property type="evidence" value="ECO:0007669"/>
    <property type="project" value="UniProtKB-SubCell"/>
</dbReference>
<dbReference type="EMBL" id="AGDZ01000021">
    <property type="protein sequence ID" value="EMB24458.1"/>
    <property type="molecule type" value="Genomic_DNA"/>
</dbReference>
<dbReference type="InterPro" id="IPR004090">
    <property type="entry name" value="Chemotax_Me-accpt_rcpt"/>
</dbReference>
<dbReference type="Pfam" id="PF00015">
    <property type="entry name" value="MCPsignal"/>
    <property type="match status" value="1"/>
</dbReference>
<dbReference type="InterPro" id="IPR033479">
    <property type="entry name" value="dCache_1"/>
</dbReference>
<dbReference type="InterPro" id="IPR004089">
    <property type="entry name" value="MCPsignal_dom"/>
</dbReference>
<dbReference type="PANTHER" id="PTHR43531">
    <property type="entry name" value="PROTEIN ICFG"/>
    <property type="match status" value="1"/>
</dbReference>
<dbReference type="GO" id="GO:0006935">
    <property type="term" value="P:chemotaxis"/>
    <property type="evidence" value="ECO:0007669"/>
    <property type="project" value="UniProtKB-KW"/>
</dbReference>
<keyword evidence="6 9" id="KW-0472">Membrane</keyword>
<dbReference type="Gene3D" id="1.10.287.950">
    <property type="entry name" value="Methyl-accepting chemotaxis protein"/>
    <property type="match status" value="1"/>
</dbReference>
<evidence type="ECO:0000256" key="5">
    <source>
        <dbReference type="ARBA" id="ARBA00022989"/>
    </source>
</evidence>
<dbReference type="SMART" id="SM00304">
    <property type="entry name" value="HAMP"/>
    <property type="match status" value="1"/>
</dbReference>
<comment type="caution">
    <text evidence="12">The sequence shown here is derived from an EMBL/GenBank/DDBJ whole genome shotgun (WGS) entry which is preliminary data.</text>
</comment>
<comment type="similarity">
    <text evidence="7">Belongs to the methyl-accepting chemotaxis (MCP) protein family.</text>
</comment>
<dbReference type="RefSeq" id="WP_010695359.1">
    <property type="nucleotide sequence ID" value="NZ_KB442453.1"/>
</dbReference>
<dbReference type="InterPro" id="IPR003660">
    <property type="entry name" value="HAMP_dom"/>
</dbReference>
<dbReference type="Proteomes" id="UP000016183">
    <property type="component" value="Unassembled WGS sequence"/>
</dbReference>
<dbReference type="Pfam" id="PF02743">
    <property type="entry name" value="dCache_1"/>
    <property type="match status" value="1"/>
</dbReference>
<evidence type="ECO:0000256" key="6">
    <source>
        <dbReference type="ARBA" id="ARBA00023136"/>
    </source>
</evidence>
<evidence type="ECO:0000256" key="7">
    <source>
        <dbReference type="ARBA" id="ARBA00029447"/>
    </source>
</evidence>
<reference evidence="12 13" key="1">
    <citation type="submission" date="2012-01" db="EMBL/GenBank/DDBJ databases">
        <title>The Genome Sequence of Treponema denticola SP33.</title>
        <authorList>
            <consortium name="The Broad Institute Genome Sequencing Platform"/>
            <person name="Earl A."/>
            <person name="Ward D."/>
            <person name="Feldgarden M."/>
            <person name="Gevers D."/>
            <person name="Blanton J.M."/>
            <person name="Fenno C.J."/>
            <person name="Baranova O.V."/>
            <person name="Mathney J."/>
            <person name="Dewhirst F.E."/>
            <person name="Izard J."/>
            <person name="Young S.K."/>
            <person name="Zeng Q."/>
            <person name="Gargeya S."/>
            <person name="Fitzgerald M."/>
            <person name="Haas B."/>
            <person name="Abouelleil A."/>
            <person name="Alvarado L."/>
            <person name="Arachchi H.M."/>
            <person name="Berlin A."/>
            <person name="Chapman S.B."/>
            <person name="Gearin G."/>
            <person name="Goldberg J."/>
            <person name="Griggs A."/>
            <person name="Gujja S."/>
            <person name="Hansen M."/>
            <person name="Heiman D."/>
            <person name="Howarth C."/>
            <person name="Larimer J."/>
            <person name="Lui A."/>
            <person name="MacDonald P.J.P."/>
            <person name="McCowen C."/>
            <person name="Montmayeur A."/>
            <person name="Murphy C."/>
            <person name="Neiman D."/>
            <person name="Pearson M."/>
            <person name="Priest M."/>
            <person name="Roberts A."/>
            <person name="Saif S."/>
            <person name="Shea T."/>
            <person name="Sisk P."/>
            <person name="Stolte C."/>
            <person name="Sykes S."/>
            <person name="Wortman J."/>
            <person name="Nusbaum C."/>
            <person name="Birren B."/>
        </authorList>
    </citation>
    <scope>NUCLEOTIDE SEQUENCE [LARGE SCALE GENOMIC DNA]</scope>
    <source>
        <strain evidence="12 13">SP33</strain>
    </source>
</reference>
<dbReference type="AlphaFoldDB" id="M2BSK2"/>
<dbReference type="PRINTS" id="PR00260">
    <property type="entry name" value="CHEMTRNSDUCR"/>
</dbReference>
<evidence type="ECO:0000313" key="12">
    <source>
        <dbReference type="EMBL" id="EMB24458.1"/>
    </source>
</evidence>
<evidence type="ECO:0000256" key="9">
    <source>
        <dbReference type="SAM" id="Phobius"/>
    </source>
</evidence>
<dbReference type="PANTHER" id="PTHR43531:SF11">
    <property type="entry name" value="METHYL-ACCEPTING CHEMOTAXIS PROTEIN 3"/>
    <property type="match status" value="1"/>
</dbReference>
<organism evidence="12 13">
    <name type="scientific">Treponema denticola SP33</name>
    <dbReference type="NCBI Taxonomy" id="999437"/>
    <lineage>
        <taxon>Bacteria</taxon>
        <taxon>Pseudomonadati</taxon>
        <taxon>Spirochaetota</taxon>
        <taxon>Spirochaetia</taxon>
        <taxon>Spirochaetales</taxon>
        <taxon>Treponemataceae</taxon>
        <taxon>Treponema</taxon>
    </lineage>
</organism>
<dbReference type="OrthoDB" id="362769at2"/>
<sequence length="695" mass="76408">MTIRFKLTFFTLAAVILAVGLCSVFNVLSVRAKFEHAFYKNTRGILDSASIDVESDFIKGFLYAQNWSEDSELIDWLNSGEEAGELKTNVMRKFKNLAERADIISVFVASLGGKTNYMSDANKVIQVGKLNENDSSDEWFFKTIKLQEKTTFFINKNKETGLTGLWINSQVFDKNKRIIGIAGIGLDLNASISQLKKVLPSDNSILCLIDENKNIVISSKDDVFGKKLSDYLSSEMGEVKGFSHIKTWNDKEKGKMIYAEKKAVGNFPYKMVFIAPIKDFLPSTFDIAKDSIVVTFFVLILVIIGVVLGIRNMSKRIIKMGNIFKHISRGDFTVRMNYKKDELGKIGEYLNSTAEAMQNSFGQIKTESDKMNSVGDGLFIEMQKTEDSVNQIAESIDELHSKTQEQVNSVTETAASIEQIIQSITKLNSEIEIQSKSVSESSAAIEQMVANIHSVTESVKKADNSITSLSEATIDGKNSLVEANSISQQIAEQSGDLIEASNVIENIASQTNLLAMNAAIEAAHAGESGKGFAVVADEIRKLAEESSTQGKTISATLKTITTEIELLAKAATLAVEKFTAISLHADEVKDSAALVSAAMSEQSNAGNDVLTSMQKINEVTIAVKRGSDEMLEGSKRVTAETENLDKVTQNVQSRMDEIASGFVQISSAVYEVKSFTEKNKESIDNLLKEVNKYKV</sequence>
<feature type="domain" description="HAMP" evidence="11">
    <location>
        <begin position="311"/>
        <end position="362"/>
    </location>
</feature>
<evidence type="ECO:0000256" key="4">
    <source>
        <dbReference type="ARBA" id="ARBA00022692"/>
    </source>
</evidence>
<evidence type="ECO:0000256" key="8">
    <source>
        <dbReference type="PROSITE-ProRule" id="PRU00284"/>
    </source>
</evidence>
<evidence type="ECO:0000259" key="11">
    <source>
        <dbReference type="PROSITE" id="PS50885"/>
    </source>
</evidence>
<dbReference type="PROSITE" id="PS50111">
    <property type="entry name" value="CHEMOTAXIS_TRANSDUC_2"/>
    <property type="match status" value="1"/>
</dbReference>
<feature type="domain" description="Methyl-accepting transducer" evidence="10">
    <location>
        <begin position="409"/>
        <end position="645"/>
    </location>
</feature>
<dbReference type="InterPro" id="IPR051310">
    <property type="entry name" value="MCP_chemotaxis"/>
</dbReference>
<keyword evidence="2" id="KW-1003">Cell membrane</keyword>
<evidence type="ECO:0000259" key="10">
    <source>
        <dbReference type="PROSITE" id="PS50111"/>
    </source>
</evidence>